<name>A0ABW4P7S7_9NOCA</name>
<evidence type="ECO:0000313" key="6">
    <source>
        <dbReference type="Proteomes" id="UP001597286"/>
    </source>
</evidence>
<evidence type="ECO:0000256" key="3">
    <source>
        <dbReference type="SAM" id="MobiDB-lite"/>
    </source>
</evidence>
<dbReference type="InterPro" id="IPR028081">
    <property type="entry name" value="Leu-bd"/>
</dbReference>
<evidence type="ECO:0000313" key="5">
    <source>
        <dbReference type="EMBL" id="MFD1814562.1"/>
    </source>
</evidence>
<dbReference type="SUPFAM" id="SSF53822">
    <property type="entry name" value="Periplasmic binding protein-like I"/>
    <property type="match status" value="1"/>
</dbReference>
<dbReference type="RefSeq" id="WP_378487202.1">
    <property type="nucleotide sequence ID" value="NZ_JBHUFB010000019.1"/>
</dbReference>
<dbReference type="Proteomes" id="UP001597286">
    <property type="component" value="Unassembled WGS sequence"/>
</dbReference>
<dbReference type="Pfam" id="PF13458">
    <property type="entry name" value="Peripla_BP_6"/>
    <property type="match status" value="1"/>
</dbReference>
<evidence type="ECO:0000256" key="2">
    <source>
        <dbReference type="ARBA" id="ARBA00022729"/>
    </source>
</evidence>
<keyword evidence="6" id="KW-1185">Reference proteome</keyword>
<feature type="domain" description="Leucine-binding protein" evidence="4">
    <location>
        <begin position="72"/>
        <end position="375"/>
    </location>
</feature>
<dbReference type="EMBL" id="JBHUFB010000019">
    <property type="protein sequence ID" value="MFD1814562.1"/>
    <property type="molecule type" value="Genomic_DNA"/>
</dbReference>
<evidence type="ECO:0000256" key="1">
    <source>
        <dbReference type="ARBA" id="ARBA00010062"/>
    </source>
</evidence>
<comment type="caution">
    <text evidence="5">The sequence shown here is derived from an EMBL/GenBank/DDBJ whole genome shotgun (WGS) entry which is preliminary data.</text>
</comment>
<organism evidence="5 6">
    <name type="scientific">Rhodococcus gannanensis</name>
    <dbReference type="NCBI Taxonomy" id="1960308"/>
    <lineage>
        <taxon>Bacteria</taxon>
        <taxon>Bacillati</taxon>
        <taxon>Actinomycetota</taxon>
        <taxon>Actinomycetes</taxon>
        <taxon>Mycobacteriales</taxon>
        <taxon>Nocardiaceae</taxon>
        <taxon>Rhodococcus</taxon>
    </lineage>
</organism>
<sequence>MALLVAGCSGRESGSGSEEGAGDGGTSVASGDFGDLSDVCGPGDASTASATGVTADEINVGVFSDMGFTKNSEFADAAKVFTSWCNEAGGINGRTIAYTVRDSKLMEVRQRMIEACRDDFALVGGGSALDGLGVKERLNCLLPSFPAQIAQIQSAGADLEISAAPTQVNGYDPYYGYRKWLMTEGFPGSGAAVGIINGDSPVTSILGAQAIEATEAAGGTFVYNDLYPASGVADWTPYAQTIKSKGVKGLIFYGDFKQLAKLEDVLTGMDYKLDWIDANSNAYNQSFLELAGNSLDAQNNFADLGGVAPLESDNPATQQVIEMFDKYAPDAQITLPGLRAMSSWLLFAKSAGACGDDLTRACLLANAAKETAWTGGGLQAPVDLSNPTVPQPCFNVEEATPDGWTAADFQPDNGLYRCDVQPYKYTKDYGRPLTLADVGKSMNDVQ</sequence>
<dbReference type="InterPro" id="IPR028082">
    <property type="entry name" value="Peripla_BP_I"/>
</dbReference>
<protein>
    <submittedName>
        <fullName evidence="5">ABC transporter substrate-binding protein</fullName>
    </submittedName>
</protein>
<dbReference type="Gene3D" id="3.40.50.2300">
    <property type="match status" value="2"/>
</dbReference>
<proteinExistence type="inferred from homology"/>
<comment type="similarity">
    <text evidence="1">Belongs to the leucine-binding protein family.</text>
</comment>
<feature type="compositionally biased region" description="Low complexity" evidence="3">
    <location>
        <begin position="7"/>
        <end position="16"/>
    </location>
</feature>
<evidence type="ECO:0000259" key="4">
    <source>
        <dbReference type="Pfam" id="PF13458"/>
    </source>
</evidence>
<keyword evidence="2" id="KW-0732">Signal</keyword>
<gene>
    <name evidence="5" type="ORF">ACFSJG_20290</name>
</gene>
<accession>A0ABW4P7S7</accession>
<feature type="region of interest" description="Disordered" evidence="3">
    <location>
        <begin position="1"/>
        <end position="28"/>
    </location>
</feature>
<reference evidence="6" key="1">
    <citation type="journal article" date="2019" name="Int. J. Syst. Evol. Microbiol.">
        <title>The Global Catalogue of Microorganisms (GCM) 10K type strain sequencing project: providing services to taxonomists for standard genome sequencing and annotation.</title>
        <authorList>
            <consortium name="The Broad Institute Genomics Platform"/>
            <consortium name="The Broad Institute Genome Sequencing Center for Infectious Disease"/>
            <person name="Wu L."/>
            <person name="Ma J."/>
        </authorList>
    </citation>
    <scope>NUCLEOTIDE SEQUENCE [LARGE SCALE GENOMIC DNA]</scope>
    <source>
        <strain evidence="6">DT72</strain>
    </source>
</reference>